<evidence type="ECO:0000313" key="2">
    <source>
        <dbReference type="Proteomes" id="UP001607302"/>
    </source>
</evidence>
<keyword evidence="2" id="KW-1185">Reference proteome</keyword>
<dbReference type="AlphaFoldDB" id="A0ABD2C5B2"/>
<proteinExistence type="predicted"/>
<comment type="caution">
    <text evidence="1">The sequence shown here is derived from an EMBL/GenBank/DDBJ whole genome shotgun (WGS) entry which is preliminary data.</text>
</comment>
<reference evidence="1 2" key="1">
    <citation type="journal article" date="2024" name="Ann. Entomol. Soc. Am.">
        <title>Genomic analyses of the southern and eastern yellowjacket wasps (Hymenoptera: Vespidae) reveal evolutionary signatures of social life.</title>
        <authorList>
            <person name="Catto M.A."/>
            <person name="Caine P.B."/>
            <person name="Orr S.E."/>
            <person name="Hunt B.G."/>
            <person name="Goodisman M.A.D."/>
        </authorList>
    </citation>
    <scope>NUCLEOTIDE SEQUENCE [LARGE SCALE GENOMIC DNA]</scope>
    <source>
        <strain evidence="1">233</strain>
        <tissue evidence="1">Head and thorax</tissue>
    </source>
</reference>
<protein>
    <submittedName>
        <fullName evidence="1">Uncharacterized protein</fullName>
    </submittedName>
</protein>
<evidence type="ECO:0000313" key="1">
    <source>
        <dbReference type="EMBL" id="KAL2740226.1"/>
    </source>
</evidence>
<dbReference type="EMBL" id="JAUDFV010000020">
    <property type="protein sequence ID" value="KAL2740226.1"/>
    <property type="molecule type" value="Genomic_DNA"/>
</dbReference>
<dbReference type="Proteomes" id="UP001607302">
    <property type="component" value="Unassembled WGS sequence"/>
</dbReference>
<name>A0ABD2C5B2_VESSQ</name>
<sequence length="97" mass="11324">MEMHMLKNTAYQTDRKDILSLLLSHVSSLVPRIKNRKRWCVAKVSKETCQSLLRLMYISGDFNESSCKGNEHFIKVSPINNLKEKVEYGKCYEGRKK</sequence>
<accession>A0ABD2C5B2</accession>
<organism evidence="1 2">
    <name type="scientific">Vespula squamosa</name>
    <name type="common">Southern yellow jacket</name>
    <name type="synonym">Wasp</name>
    <dbReference type="NCBI Taxonomy" id="30214"/>
    <lineage>
        <taxon>Eukaryota</taxon>
        <taxon>Metazoa</taxon>
        <taxon>Ecdysozoa</taxon>
        <taxon>Arthropoda</taxon>
        <taxon>Hexapoda</taxon>
        <taxon>Insecta</taxon>
        <taxon>Pterygota</taxon>
        <taxon>Neoptera</taxon>
        <taxon>Endopterygota</taxon>
        <taxon>Hymenoptera</taxon>
        <taxon>Apocrita</taxon>
        <taxon>Aculeata</taxon>
        <taxon>Vespoidea</taxon>
        <taxon>Vespidae</taxon>
        <taxon>Vespinae</taxon>
        <taxon>Vespula</taxon>
    </lineage>
</organism>
<gene>
    <name evidence="1" type="ORF">V1478_000367</name>
</gene>